<proteinExistence type="predicted"/>
<comment type="caution">
    <text evidence="1">The sequence shown here is derived from an EMBL/GenBank/DDBJ whole genome shotgun (WGS) entry which is preliminary data.</text>
</comment>
<name>A0AAD5BZL9_AMBAR</name>
<evidence type="ECO:0000313" key="2">
    <source>
        <dbReference type="Proteomes" id="UP001206925"/>
    </source>
</evidence>
<dbReference type="Proteomes" id="UP001206925">
    <property type="component" value="Unassembled WGS sequence"/>
</dbReference>
<organism evidence="1 2">
    <name type="scientific">Ambrosia artemisiifolia</name>
    <name type="common">Common ragweed</name>
    <dbReference type="NCBI Taxonomy" id="4212"/>
    <lineage>
        <taxon>Eukaryota</taxon>
        <taxon>Viridiplantae</taxon>
        <taxon>Streptophyta</taxon>
        <taxon>Embryophyta</taxon>
        <taxon>Tracheophyta</taxon>
        <taxon>Spermatophyta</taxon>
        <taxon>Magnoliopsida</taxon>
        <taxon>eudicotyledons</taxon>
        <taxon>Gunneridae</taxon>
        <taxon>Pentapetalae</taxon>
        <taxon>asterids</taxon>
        <taxon>campanulids</taxon>
        <taxon>Asterales</taxon>
        <taxon>Asteraceae</taxon>
        <taxon>Asteroideae</taxon>
        <taxon>Heliantheae alliance</taxon>
        <taxon>Heliantheae</taxon>
        <taxon>Ambrosia</taxon>
    </lineage>
</organism>
<accession>A0AAD5BZL9</accession>
<dbReference type="AlphaFoldDB" id="A0AAD5BZL9"/>
<sequence>ARLSHRRLRIVRIETTSDNQRIVGLLVPNAVVESVLQDLSWVQEIDD</sequence>
<keyword evidence="2" id="KW-1185">Reference proteome</keyword>
<feature type="non-terminal residue" evidence="1">
    <location>
        <position position="1"/>
    </location>
</feature>
<reference evidence="1" key="1">
    <citation type="submission" date="2022-06" db="EMBL/GenBank/DDBJ databases">
        <title>Uncovering the hologenomic basis of an extraordinary plant invasion.</title>
        <authorList>
            <person name="Bieker V.C."/>
            <person name="Martin M.D."/>
            <person name="Gilbert T."/>
            <person name="Hodgins K."/>
            <person name="Battlay P."/>
            <person name="Petersen B."/>
            <person name="Wilson J."/>
        </authorList>
    </citation>
    <scope>NUCLEOTIDE SEQUENCE</scope>
    <source>
        <strain evidence="1">AA19_3_7</strain>
        <tissue evidence="1">Leaf</tissue>
    </source>
</reference>
<dbReference type="EMBL" id="JAMZMK010010280">
    <property type="protein sequence ID" value="KAI7732225.1"/>
    <property type="molecule type" value="Genomic_DNA"/>
</dbReference>
<protein>
    <submittedName>
        <fullName evidence="1">Uncharacterized protein</fullName>
    </submittedName>
</protein>
<evidence type="ECO:0000313" key="1">
    <source>
        <dbReference type="EMBL" id="KAI7732225.1"/>
    </source>
</evidence>
<gene>
    <name evidence="1" type="ORF">M8C21_006108</name>
</gene>